<accession>A0AAW2VQP4</accession>
<gene>
    <name evidence="1" type="ORF">Sradi_0703100</name>
</gene>
<sequence>MDPVGNDEEVRVAAEILVEWIASVFLGGSTPNASVLDLTIQQAIQAPDSVGPRE</sequence>
<proteinExistence type="predicted"/>
<protein>
    <recommendedName>
        <fullName evidence="2">TetR family transcriptional regulator</fullName>
    </recommendedName>
</protein>
<comment type="caution">
    <text evidence="1">The sequence shown here is derived from an EMBL/GenBank/DDBJ whole genome shotgun (WGS) entry which is preliminary data.</text>
</comment>
<dbReference type="AlphaFoldDB" id="A0AAW2VQP4"/>
<organism evidence="1">
    <name type="scientific">Sesamum radiatum</name>
    <name type="common">Black benniseed</name>
    <dbReference type="NCBI Taxonomy" id="300843"/>
    <lineage>
        <taxon>Eukaryota</taxon>
        <taxon>Viridiplantae</taxon>
        <taxon>Streptophyta</taxon>
        <taxon>Embryophyta</taxon>
        <taxon>Tracheophyta</taxon>
        <taxon>Spermatophyta</taxon>
        <taxon>Magnoliopsida</taxon>
        <taxon>eudicotyledons</taxon>
        <taxon>Gunneridae</taxon>
        <taxon>Pentapetalae</taxon>
        <taxon>asterids</taxon>
        <taxon>lamiids</taxon>
        <taxon>Lamiales</taxon>
        <taxon>Pedaliaceae</taxon>
        <taxon>Sesamum</taxon>
    </lineage>
</organism>
<evidence type="ECO:0008006" key="2">
    <source>
        <dbReference type="Google" id="ProtNLM"/>
    </source>
</evidence>
<dbReference type="EMBL" id="JACGWJ010000003">
    <property type="protein sequence ID" value="KAL0430771.1"/>
    <property type="molecule type" value="Genomic_DNA"/>
</dbReference>
<reference evidence="1" key="1">
    <citation type="submission" date="2020-06" db="EMBL/GenBank/DDBJ databases">
        <authorList>
            <person name="Li T."/>
            <person name="Hu X."/>
            <person name="Zhang T."/>
            <person name="Song X."/>
            <person name="Zhang H."/>
            <person name="Dai N."/>
            <person name="Sheng W."/>
            <person name="Hou X."/>
            <person name="Wei L."/>
        </authorList>
    </citation>
    <scope>NUCLEOTIDE SEQUENCE</scope>
    <source>
        <strain evidence="1">G02</strain>
        <tissue evidence="1">Leaf</tissue>
    </source>
</reference>
<name>A0AAW2VQP4_SESRA</name>
<evidence type="ECO:0000313" key="1">
    <source>
        <dbReference type="EMBL" id="KAL0430771.1"/>
    </source>
</evidence>
<reference evidence="1" key="2">
    <citation type="journal article" date="2024" name="Plant">
        <title>Genomic evolution and insights into agronomic trait innovations of Sesamum species.</title>
        <authorList>
            <person name="Miao H."/>
            <person name="Wang L."/>
            <person name="Qu L."/>
            <person name="Liu H."/>
            <person name="Sun Y."/>
            <person name="Le M."/>
            <person name="Wang Q."/>
            <person name="Wei S."/>
            <person name="Zheng Y."/>
            <person name="Lin W."/>
            <person name="Duan Y."/>
            <person name="Cao H."/>
            <person name="Xiong S."/>
            <person name="Wang X."/>
            <person name="Wei L."/>
            <person name="Li C."/>
            <person name="Ma Q."/>
            <person name="Ju M."/>
            <person name="Zhao R."/>
            <person name="Li G."/>
            <person name="Mu C."/>
            <person name="Tian Q."/>
            <person name="Mei H."/>
            <person name="Zhang T."/>
            <person name="Gao T."/>
            <person name="Zhang H."/>
        </authorList>
    </citation>
    <scope>NUCLEOTIDE SEQUENCE</scope>
    <source>
        <strain evidence="1">G02</strain>
    </source>
</reference>